<reference evidence="1 2" key="1">
    <citation type="journal article" date="2023" name="BMC Biotechnol.">
        <title>Vitis rotundifolia cv Carlos genome sequencing.</title>
        <authorList>
            <person name="Huff M."/>
            <person name="Hulse-Kemp A."/>
            <person name="Scheffler B."/>
            <person name="Youngblood R."/>
            <person name="Simpson S."/>
            <person name="Babiker E."/>
            <person name="Staton M."/>
        </authorList>
    </citation>
    <scope>NUCLEOTIDE SEQUENCE [LARGE SCALE GENOMIC DNA]</scope>
    <source>
        <tissue evidence="1">Leaf</tissue>
    </source>
</reference>
<accession>A0AA38Z5N3</accession>
<protein>
    <submittedName>
        <fullName evidence="1">Uncharacterized protein</fullName>
    </submittedName>
</protein>
<dbReference type="Proteomes" id="UP001168098">
    <property type="component" value="Unassembled WGS sequence"/>
</dbReference>
<gene>
    <name evidence="1" type="ORF">PVL29_018447</name>
</gene>
<organism evidence="1 2">
    <name type="scientific">Vitis rotundifolia</name>
    <name type="common">Muscadine grape</name>
    <dbReference type="NCBI Taxonomy" id="103349"/>
    <lineage>
        <taxon>Eukaryota</taxon>
        <taxon>Viridiplantae</taxon>
        <taxon>Streptophyta</taxon>
        <taxon>Embryophyta</taxon>
        <taxon>Tracheophyta</taxon>
        <taxon>Spermatophyta</taxon>
        <taxon>Magnoliopsida</taxon>
        <taxon>eudicotyledons</taxon>
        <taxon>Gunneridae</taxon>
        <taxon>Pentapetalae</taxon>
        <taxon>rosids</taxon>
        <taxon>Vitales</taxon>
        <taxon>Vitaceae</taxon>
        <taxon>Viteae</taxon>
        <taxon>Vitis</taxon>
    </lineage>
</organism>
<sequence>MPSHVPGAILRSSCPCSFSFLGATWTRVPMWLVTRMLVYGFYGRRRSSLQDVIHVPAANVDEIYGSFSNCSDDSSVVISALCINNSEFASCSGWYSQPECRISDHPWHEGTASSCTATKFNNVEDGRDFRGPS</sequence>
<dbReference type="AlphaFoldDB" id="A0AA38Z5N3"/>
<evidence type="ECO:0000313" key="1">
    <source>
        <dbReference type="EMBL" id="KAJ9682528.1"/>
    </source>
</evidence>
<dbReference type="EMBL" id="JARBHA010000014">
    <property type="protein sequence ID" value="KAJ9682528.1"/>
    <property type="molecule type" value="Genomic_DNA"/>
</dbReference>
<proteinExistence type="predicted"/>
<comment type="caution">
    <text evidence="1">The sequence shown here is derived from an EMBL/GenBank/DDBJ whole genome shotgun (WGS) entry which is preliminary data.</text>
</comment>
<name>A0AA38Z5N3_VITRO</name>
<keyword evidence="2" id="KW-1185">Reference proteome</keyword>
<evidence type="ECO:0000313" key="2">
    <source>
        <dbReference type="Proteomes" id="UP001168098"/>
    </source>
</evidence>